<sequence>MASIKNKSVLGVIAIISMGYILVNIWYLVIMVQKTFKGEKMDVKNFSFDDTETKVIRTYVVLSLILSAFGLFVKMSKKNGN</sequence>
<feature type="transmembrane region" description="Helical" evidence="1">
    <location>
        <begin position="56"/>
        <end position="73"/>
    </location>
</feature>
<accession>A0A6C0FBF7</accession>
<dbReference type="EMBL" id="MN738791">
    <property type="protein sequence ID" value="QHT37220.1"/>
    <property type="molecule type" value="Genomic_DNA"/>
</dbReference>
<dbReference type="AlphaFoldDB" id="A0A6C0FBF7"/>
<keyword evidence="1" id="KW-0472">Membrane</keyword>
<protein>
    <submittedName>
        <fullName evidence="2">Uncharacterized protein</fullName>
    </submittedName>
</protein>
<organism evidence="2">
    <name type="scientific">viral metagenome</name>
    <dbReference type="NCBI Taxonomy" id="1070528"/>
    <lineage>
        <taxon>unclassified sequences</taxon>
        <taxon>metagenomes</taxon>
        <taxon>organismal metagenomes</taxon>
    </lineage>
</organism>
<keyword evidence="1" id="KW-1133">Transmembrane helix</keyword>
<keyword evidence="1" id="KW-0812">Transmembrane</keyword>
<name>A0A6C0FBF7_9ZZZZ</name>
<evidence type="ECO:0000256" key="1">
    <source>
        <dbReference type="SAM" id="Phobius"/>
    </source>
</evidence>
<evidence type="ECO:0000313" key="2">
    <source>
        <dbReference type="EMBL" id="QHT37220.1"/>
    </source>
</evidence>
<feature type="transmembrane region" description="Helical" evidence="1">
    <location>
        <begin position="12"/>
        <end position="36"/>
    </location>
</feature>
<proteinExistence type="predicted"/>
<reference evidence="2" key="1">
    <citation type="journal article" date="2020" name="Nature">
        <title>Giant virus diversity and host interactions through global metagenomics.</title>
        <authorList>
            <person name="Schulz F."/>
            <person name="Roux S."/>
            <person name="Paez-Espino D."/>
            <person name="Jungbluth S."/>
            <person name="Walsh D.A."/>
            <person name="Denef V.J."/>
            <person name="McMahon K.D."/>
            <person name="Konstantinidis K.T."/>
            <person name="Eloe-Fadrosh E.A."/>
            <person name="Kyrpides N.C."/>
            <person name="Woyke T."/>
        </authorList>
    </citation>
    <scope>NUCLEOTIDE SEQUENCE</scope>
    <source>
        <strain evidence="2">GVMAG-S-ERX555967-131</strain>
    </source>
</reference>